<sequence>MVQRIVSSSLIINDRETSMALIELDHVTYRYESASGAVVTALDDLSLRIEEGEFVALVGANGSGKTTLARHLNALFIPSSGTVRVAGMDTREVQQHAAIRAMVGMVFQNPEDQLVAGVVEEDVAFGMENLGRPAEEIRQRVSEMLVEFDLWEARQRPPHLLSAGQMQRLALAGVLVMRPRVLVFDETTAMLDPAGRRKVMEIVRQLHAEGVTVVYVTHLMREAVQAQRMVVLSHGRVAADGTPEEIFARRGELRAWGLRPPLAALLAERLRKRLPELPEGILTGGRLMDALPVYGGIMALPAGEDEPFFPAAREAAVRVEELGHIYLRGTPLAHRALSGVSLEIGEGQSYGLAGGTGSGKSTLLQHMNGLLRPQEGRVWVGPHALHGSQPDLQAVRRRAGLVFQSPEYQLFETYVGDEIAFGPRQLGWDRARVRESVAWAMEMVGLSFAAYKDRLTFGLSGGERKKVTLASLLAMRPAVLLLDEPVAGLDPLARADLLGRLRQLRGEGVTLVMTSHQMEDLGELVEGLSVLKKGRDALRGPARWVLAQDADLREAGLEAPLPCQVAARLRERGWPLGEGLMSEDELVAAVDAALAGGV</sequence>
<dbReference type="Pfam" id="PF00005">
    <property type="entry name" value="ABC_tran"/>
    <property type="match status" value="2"/>
</dbReference>
<dbReference type="InterPro" id="IPR050095">
    <property type="entry name" value="ECF_ABC_transporter_ATP-bd"/>
</dbReference>
<dbReference type="GO" id="GO:0016887">
    <property type="term" value="F:ATP hydrolysis activity"/>
    <property type="evidence" value="ECO:0007669"/>
    <property type="project" value="InterPro"/>
</dbReference>
<keyword evidence="7" id="KW-1278">Translocase</keyword>
<dbReference type="NCBIfam" id="NF010167">
    <property type="entry name" value="PRK13648.1"/>
    <property type="match status" value="2"/>
</dbReference>
<keyword evidence="8" id="KW-0472">Membrane</keyword>
<accession>A0A0P6Y5Y6</accession>
<feature type="domain" description="ABC transporter" evidence="9">
    <location>
        <begin position="22"/>
        <end position="259"/>
    </location>
</feature>
<dbReference type="STRING" id="229921.ADN01_00270"/>
<dbReference type="InterPro" id="IPR027417">
    <property type="entry name" value="P-loop_NTPase"/>
</dbReference>
<dbReference type="InterPro" id="IPR015856">
    <property type="entry name" value="ABC_transpr_CbiO/EcfA_su"/>
</dbReference>
<evidence type="ECO:0000256" key="7">
    <source>
        <dbReference type="ARBA" id="ARBA00022967"/>
    </source>
</evidence>
<dbReference type="SUPFAM" id="SSF52540">
    <property type="entry name" value="P-loop containing nucleoside triphosphate hydrolases"/>
    <property type="match status" value="2"/>
</dbReference>
<proteinExistence type="inferred from homology"/>
<keyword evidence="11" id="KW-1185">Reference proteome</keyword>
<dbReference type="InterPro" id="IPR030947">
    <property type="entry name" value="EcfA_1"/>
</dbReference>
<comment type="similarity">
    <text evidence="2">Belongs to the ABC transporter superfamily.</text>
</comment>
<dbReference type="PANTHER" id="PTHR43553">
    <property type="entry name" value="HEAVY METAL TRANSPORTER"/>
    <property type="match status" value="1"/>
</dbReference>
<organism evidence="10 11">
    <name type="scientific">Levilinea saccharolytica</name>
    <dbReference type="NCBI Taxonomy" id="229921"/>
    <lineage>
        <taxon>Bacteria</taxon>
        <taxon>Bacillati</taxon>
        <taxon>Chloroflexota</taxon>
        <taxon>Anaerolineae</taxon>
        <taxon>Anaerolineales</taxon>
        <taxon>Anaerolineaceae</taxon>
        <taxon>Levilinea</taxon>
    </lineage>
</organism>
<evidence type="ECO:0000313" key="11">
    <source>
        <dbReference type="Proteomes" id="UP000050501"/>
    </source>
</evidence>
<dbReference type="InterPro" id="IPR003593">
    <property type="entry name" value="AAA+_ATPase"/>
</dbReference>
<evidence type="ECO:0000259" key="9">
    <source>
        <dbReference type="PROSITE" id="PS50893"/>
    </source>
</evidence>
<dbReference type="NCBIfam" id="TIGR04520">
    <property type="entry name" value="ECF_ATPase_1"/>
    <property type="match status" value="1"/>
</dbReference>
<evidence type="ECO:0000256" key="6">
    <source>
        <dbReference type="ARBA" id="ARBA00022840"/>
    </source>
</evidence>
<dbReference type="PROSITE" id="PS00211">
    <property type="entry name" value="ABC_TRANSPORTER_1"/>
    <property type="match status" value="2"/>
</dbReference>
<keyword evidence="5" id="KW-0547">Nucleotide-binding</keyword>
<dbReference type="Proteomes" id="UP000050501">
    <property type="component" value="Unassembled WGS sequence"/>
</dbReference>
<dbReference type="InterPro" id="IPR003439">
    <property type="entry name" value="ABC_transporter-like_ATP-bd"/>
</dbReference>
<evidence type="ECO:0000256" key="1">
    <source>
        <dbReference type="ARBA" id="ARBA00004236"/>
    </source>
</evidence>
<evidence type="ECO:0000256" key="4">
    <source>
        <dbReference type="ARBA" id="ARBA00022475"/>
    </source>
</evidence>
<dbReference type="GO" id="GO:0005524">
    <property type="term" value="F:ATP binding"/>
    <property type="evidence" value="ECO:0007669"/>
    <property type="project" value="UniProtKB-KW"/>
</dbReference>
<dbReference type="Gene3D" id="3.40.50.300">
    <property type="entry name" value="P-loop containing nucleotide triphosphate hydrolases"/>
    <property type="match status" value="2"/>
</dbReference>
<dbReference type="FunFam" id="3.40.50.300:FF:000224">
    <property type="entry name" value="Energy-coupling factor transporter ATP-binding protein EcfA"/>
    <property type="match status" value="1"/>
</dbReference>
<evidence type="ECO:0000256" key="8">
    <source>
        <dbReference type="ARBA" id="ARBA00023136"/>
    </source>
</evidence>
<dbReference type="CDD" id="cd03225">
    <property type="entry name" value="ABC_cobalt_CbiO_domain1"/>
    <property type="match status" value="2"/>
</dbReference>
<evidence type="ECO:0000256" key="2">
    <source>
        <dbReference type="ARBA" id="ARBA00005417"/>
    </source>
</evidence>
<comment type="caution">
    <text evidence="10">The sequence shown here is derived from an EMBL/GenBank/DDBJ whole genome shotgun (WGS) entry which is preliminary data.</text>
</comment>
<dbReference type="PATRIC" id="fig|229921.5.peg.3419"/>
<dbReference type="AlphaFoldDB" id="A0A0P6Y5Y6"/>
<dbReference type="GO" id="GO:0042626">
    <property type="term" value="F:ATPase-coupled transmembrane transporter activity"/>
    <property type="evidence" value="ECO:0007669"/>
    <property type="project" value="TreeGrafter"/>
</dbReference>
<keyword evidence="4" id="KW-1003">Cell membrane</keyword>
<evidence type="ECO:0000256" key="3">
    <source>
        <dbReference type="ARBA" id="ARBA00022448"/>
    </source>
</evidence>
<comment type="subcellular location">
    <subcellularLocation>
        <location evidence="1">Cell membrane</location>
    </subcellularLocation>
</comment>
<keyword evidence="3" id="KW-0813">Transport</keyword>
<dbReference type="PROSITE" id="PS50893">
    <property type="entry name" value="ABC_TRANSPORTER_2"/>
    <property type="match status" value="2"/>
</dbReference>
<dbReference type="EMBL" id="LGCM01000002">
    <property type="protein sequence ID" value="KPL91763.1"/>
    <property type="molecule type" value="Genomic_DNA"/>
</dbReference>
<protein>
    <recommendedName>
        <fullName evidence="9">ABC transporter domain-containing protein</fullName>
    </recommendedName>
</protein>
<dbReference type="OrthoDB" id="501320at2"/>
<dbReference type="GO" id="GO:0043190">
    <property type="term" value="C:ATP-binding cassette (ABC) transporter complex"/>
    <property type="evidence" value="ECO:0007669"/>
    <property type="project" value="TreeGrafter"/>
</dbReference>
<reference evidence="10 11" key="1">
    <citation type="submission" date="2015-07" db="EMBL/GenBank/DDBJ databases">
        <title>Genome sequence of Levilinea saccharolytica DSM 16555.</title>
        <authorList>
            <person name="Hemp J."/>
            <person name="Ward L.M."/>
            <person name="Pace L.A."/>
            <person name="Fischer W.W."/>
        </authorList>
    </citation>
    <scope>NUCLEOTIDE SEQUENCE [LARGE SCALE GENOMIC DNA]</scope>
    <source>
        <strain evidence="10 11">KIBI-1</strain>
    </source>
</reference>
<dbReference type="SMART" id="SM00382">
    <property type="entry name" value="AAA"/>
    <property type="match status" value="2"/>
</dbReference>
<name>A0A0P6Y5Y6_9CHLR</name>
<evidence type="ECO:0000256" key="5">
    <source>
        <dbReference type="ARBA" id="ARBA00022741"/>
    </source>
</evidence>
<gene>
    <name evidence="10" type="ORF">ADN01_00270</name>
</gene>
<feature type="domain" description="ABC transporter" evidence="9">
    <location>
        <begin position="317"/>
        <end position="558"/>
    </location>
</feature>
<keyword evidence="6" id="KW-0067">ATP-binding</keyword>
<dbReference type="PANTHER" id="PTHR43553:SF24">
    <property type="entry name" value="ENERGY-COUPLING FACTOR TRANSPORTER ATP-BINDING PROTEIN ECFA1"/>
    <property type="match status" value="1"/>
</dbReference>
<evidence type="ECO:0000313" key="10">
    <source>
        <dbReference type="EMBL" id="KPL91763.1"/>
    </source>
</evidence>
<dbReference type="InterPro" id="IPR017871">
    <property type="entry name" value="ABC_transporter-like_CS"/>
</dbReference>